<dbReference type="Proteomes" id="UP001078443">
    <property type="component" value="Unassembled WGS sequence"/>
</dbReference>
<gene>
    <name evidence="4" type="ORF">OW763_09585</name>
</gene>
<evidence type="ECO:0000256" key="1">
    <source>
        <dbReference type="ARBA" id="ARBA00042002"/>
    </source>
</evidence>
<dbReference type="EMBL" id="JAPQER010000003">
    <property type="protein sequence ID" value="MCY6484591.1"/>
    <property type="molecule type" value="Genomic_DNA"/>
</dbReference>
<feature type="region of interest" description="Disordered" evidence="2">
    <location>
        <begin position="219"/>
        <end position="242"/>
    </location>
</feature>
<keyword evidence="5" id="KW-1185">Reference proteome</keyword>
<name>A0ABT4D029_9CLOT</name>
<dbReference type="CDD" id="cd01714">
    <property type="entry name" value="ETF_beta"/>
    <property type="match status" value="1"/>
</dbReference>
<organism evidence="4 5">
    <name type="scientific">Clostridium aestuarii</name>
    <dbReference type="NCBI Taxonomy" id="338193"/>
    <lineage>
        <taxon>Bacteria</taxon>
        <taxon>Bacillati</taxon>
        <taxon>Bacillota</taxon>
        <taxon>Clostridia</taxon>
        <taxon>Eubacteriales</taxon>
        <taxon>Clostridiaceae</taxon>
        <taxon>Clostridium</taxon>
    </lineage>
</organism>
<evidence type="ECO:0000313" key="4">
    <source>
        <dbReference type="EMBL" id="MCY6484591.1"/>
    </source>
</evidence>
<evidence type="ECO:0000256" key="2">
    <source>
        <dbReference type="SAM" id="MobiDB-lite"/>
    </source>
</evidence>
<dbReference type="PIRSF" id="PIRSF000090">
    <property type="entry name" value="Beta-ETF"/>
    <property type="match status" value="1"/>
</dbReference>
<dbReference type="Pfam" id="PF01012">
    <property type="entry name" value="ETF"/>
    <property type="match status" value="1"/>
</dbReference>
<dbReference type="PANTHER" id="PTHR21294:SF17">
    <property type="entry name" value="PROTEIN FIXA"/>
    <property type="match status" value="1"/>
</dbReference>
<sequence length="262" mass="29222">MEMIVCIKQVPGSSNVQVDPVTGVLKRDGVESKMNPYDLFALETALKIKEERGGIVKVISMGPPQSMDVIKEAYMMGADEGTLLSDRKFAGADVLATSYTISQGVRKLGKYDLIICGKQTTDGDTAQVGPEMAEYLKIPHVANVLEILEIKQDSVVVKMDMPNAIEIVDIKYPCLITVEKDIMQPRLPSYKKKLETKDKKINVISLKDFEDQDENKYGLNGSPTQVERIFPPSHDKKQEKWKGSGEELTIKIGNKLRELKFA</sequence>
<accession>A0ABT4D029</accession>
<dbReference type="InterPro" id="IPR014730">
    <property type="entry name" value="ETF_a/b_N"/>
</dbReference>
<dbReference type="InterPro" id="IPR014729">
    <property type="entry name" value="Rossmann-like_a/b/a_fold"/>
</dbReference>
<proteinExistence type="predicted"/>
<dbReference type="SUPFAM" id="SSF52402">
    <property type="entry name" value="Adenine nucleotide alpha hydrolases-like"/>
    <property type="match status" value="1"/>
</dbReference>
<dbReference type="InterPro" id="IPR012255">
    <property type="entry name" value="ETF_b"/>
</dbReference>
<evidence type="ECO:0000259" key="3">
    <source>
        <dbReference type="SMART" id="SM00893"/>
    </source>
</evidence>
<comment type="caution">
    <text evidence="4">The sequence shown here is derived from an EMBL/GenBank/DDBJ whole genome shotgun (WGS) entry which is preliminary data.</text>
</comment>
<feature type="compositionally biased region" description="Basic and acidic residues" evidence="2">
    <location>
        <begin position="233"/>
        <end position="242"/>
    </location>
</feature>
<dbReference type="Gene3D" id="3.40.50.620">
    <property type="entry name" value="HUPs"/>
    <property type="match status" value="1"/>
</dbReference>
<reference evidence="4" key="1">
    <citation type="submission" date="2022-12" db="EMBL/GenBank/DDBJ databases">
        <authorList>
            <person name="Wang J."/>
        </authorList>
    </citation>
    <scope>NUCLEOTIDE SEQUENCE</scope>
    <source>
        <strain evidence="4">HY-45-18</strain>
    </source>
</reference>
<protein>
    <recommendedName>
        <fullName evidence="1">Electron transfer flavoprotein small subunit</fullName>
    </recommendedName>
</protein>
<feature type="domain" description="Electron transfer flavoprotein alpha/beta-subunit N-terminal" evidence="3">
    <location>
        <begin position="22"/>
        <end position="213"/>
    </location>
</feature>
<dbReference type="InterPro" id="IPR033948">
    <property type="entry name" value="ETF_beta_N"/>
</dbReference>
<dbReference type="RefSeq" id="WP_268040896.1">
    <property type="nucleotide sequence ID" value="NZ_JAPQER010000003.1"/>
</dbReference>
<evidence type="ECO:0000313" key="5">
    <source>
        <dbReference type="Proteomes" id="UP001078443"/>
    </source>
</evidence>
<dbReference type="PANTHER" id="PTHR21294">
    <property type="entry name" value="ELECTRON TRANSFER FLAVOPROTEIN BETA-SUBUNIT"/>
    <property type="match status" value="1"/>
</dbReference>
<dbReference type="SMART" id="SM00893">
    <property type="entry name" value="ETF"/>
    <property type="match status" value="1"/>
</dbReference>